<name>A0ABU5YUY1_9MYCO</name>
<dbReference type="Proteomes" id="UP001299283">
    <property type="component" value="Unassembled WGS sequence"/>
</dbReference>
<evidence type="ECO:0000313" key="2">
    <source>
        <dbReference type="Proteomes" id="UP001299283"/>
    </source>
</evidence>
<organism evidence="1 2">
    <name type="scientific">[Mycobacterium] vasticus</name>
    <dbReference type="NCBI Taxonomy" id="2875777"/>
    <lineage>
        <taxon>Bacteria</taxon>
        <taxon>Bacillati</taxon>
        <taxon>Actinomycetota</taxon>
        <taxon>Actinomycetes</taxon>
        <taxon>Mycobacteriales</taxon>
        <taxon>Mycobacteriaceae</taxon>
        <taxon>Mycolicibacter</taxon>
    </lineage>
</organism>
<sequence>MISVVVIARVAVPALASVSQRVQVVVLGTEFPPGGSVPAGPSQRALVRPLVTFAILGTG</sequence>
<comment type="caution">
    <text evidence="1">The sequence shown here is derived from an EMBL/GenBank/DDBJ whole genome shotgun (WGS) entry which is preliminary data.</text>
</comment>
<proteinExistence type="predicted"/>
<reference evidence="1 2" key="1">
    <citation type="submission" date="2023-12" db="EMBL/GenBank/DDBJ databases">
        <title>Description of new species of Mycobacterium terrae complex isolated from sewage at the Sao Paulo Zoological Park Foundation in Brazil.</title>
        <authorList>
            <person name="Romagnoli C.L."/>
            <person name="Conceicao E.C."/>
            <person name="Machado E."/>
            <person name="Barreto L.B.P.F."/>
            <person name="Sharma A."/>
            <person name="Silva N.M."/>
            <person name="Marques L.E."/>
            <person name="Juliana M.A."/>
            <person name="Lourenco M.C.S."/>
            <person name="Digiampietri L.A."/>
            <person name="Suffys P.N."/>
            <person name="Viana-Niero C."/>
        </authorList>
    </citation>
    <scope>NUCLEOTIDE SEQUENCE [LARGE SCALE GENOMIC DNA]</scope>
    <source>
        <strain evidence="1 2">MYC017</strain>
    </source>
</reference>
<protein>
    <recommendedName>
        <fullName evidence="3">Secreted protein</fullName>
    </recommendedName>
</protein>
<gene>
    <name evidence="1" type="ORF">K5L39_06570</name>
</gene>
<evidence type="ECO:0000313" key="1">
    <source>
        <dbReference type="EMBL" id="MEB3068842.1"/>
    </source>
</evidence>
<dbReference type="EMBL" id="JAYJJQ010000004">
    <property type="protein sequence ID" value="MEB3068842.1"/>
    <property type="molecule type" value="Genomic_DNA"/>
</dbReference>
<keyword evidence="2" id="KW-1185">Reference proteome</keyword>
<accession>A0ABU5YUY1</accession>
<dbReference type="RefSeq" id="WP_225398990.1">
    <property type="nucleotide sequence ID" value="NZ_JAYJJQ010000004.1"/>
</dbReference>
<evidence type="ECO:0008006" key="3">
    <source>
        <dbReference type="Google" id="ProtNLM"/>
    </source>
</evidence>